<protein>
    <submittedName>
        <fullName evidence="4">TonB-dependent receptor</fullName>
    </submittedName>
</protein>
<feature type="domain" description="Outer membrane protein beta-barrel" evidence="3">
    <location>
        <begin position="459"/>
        <end position="801"/>
    </location>
</feature>
<evidence type="ECO:0000313" key="5">
    <source>
        <dbReference type="Proteomes" id="UP001325680"/>
    </source>
</evidence>
<evidence type="ECO:0000256" key="1">
    <source>
        <dbReference type="SAM" id="MobiDB-lite"/>
    </source>
</evidence>
<dbReference type="InterPro" id="IPR041700">
    <property type="entry name" value="OMP_b-brl_3"/>
</dbReference>
<dbReference type="EMBL" id="CP139960">
    <property type="protein sequence ID" value="WQD38940.1"/>
    <property type="molecule type" value="Genomic_DNA"/>
</dbReference>
<dbReference type="RefSeq" id="WP_114792534.1">
    <property type="nucleotide sequence ID" value="NZ_CP139960.1"/>
</dbReference>
<reference evidence="4 5" key="1">
    <citation type="submission" date="2023-12" db="EMBL/GenBank/DDBJ databases">
        <title>Genome sequencing and assembly of bacterial species from a model synthetic community.</title>
        <authorList>
            <person name="Hogle S.L."/>
        </authorList>
    </citation>
    <scope>NUCLEOTIDE SEQUENCE [LARGE SCALE GENOMIC DNA]</scope>
    <source>
        <strain evidence="4 5">HAMBI_3031</strain>
    </source>
</reference>
<feature type="region of interest" description="Disordered" evidence="1">
    <location>
        <begin position="289"/>
        <end position="309"/>
    </location>
</feature>
<sequence length="911" mass="102626">MLYKYILLSLTLVLSACLPVFAQKAAITGTVKDTSSGINLLNASVVLLNGKDSFILKDTRVDREGKFSFQNLSDTAQYVLFFTYPRYVDYSHKVDMKNSIKGILNMDNVSLIPKEKLLEQVIVSSKAAAIKIKGDTTEYLADSFRVQPNASVEDLLKELPGLQIDQFGNITAQGQKVKKVLVDGEEFFSDDPTLVTRNLRADMIDKVQVFDKKSDAAAFTGIEDGVRDKTINLKIKEDKNHGLFGKAEAGAGTNGRYNAQGVANLFKGKRRMSAYGTVSNIGRTGLGSADKEKIGDDDQGGENYSGKGLPKAISGGVHYDKKWNTDKESINGNYKLNLLDVEGEEVTNSQNNIPTGLILSNANSNFNNSSVSHKANAKYILKSDTTSTFTVFADGTISNSKNSNNSRTNNLRGDNTRLYDNTSSGFNDYDINTLNLNLSWEKKLKKYGRTISVYSRNNFSSDASKGESRSNSNFFDINNNPDSSALLHLRRIMNDDWRTLSLNVNYTEPLTSKLSLIVNYTFNNEDNRDDKRSFNLADHPSGDVIDTAFSTKMNATVWGNQAGAALNYAFKKMTVKIGNNVKRITMDIEDNYTLLQLNRSFTNWYPSASFNYKFSNYKAINISYNGSSQNPARNQLMPFRYNNSQLTTYETNTHLENSFNNSFNGYFYASKIVTNVYYGANFNYTLTSNPITQSILVNPSGAYTYRFVNMDGYTNNNYYLNTYYSKKIKGVDIQTGVGLNFSGGTSYSPINNEINKLNYNTSAFAVELHKTKFKSYSFYLLAQIGYTINKSSLQPETKNNYLFTTVNPSLDVYFLKKFQLHTDAVYLWQEKTQAFANDFNRTIWNAWIGRNLLKNDQLTVKISCNDILNQNNGYERTATNTFFSENRYSTIRRFFMIGATWSFTKFNNLKQ</sequence>
<evidence type="ECO:0000313" key="4">
    <source>
        <dbReference type="EMBL" id="WQD38940.1"/>
    </source>
</evidence>
<accession>A0ABZ0W9V7</accession>
<keyword evidence="4" id="KW-0675">Receptor</keyword>
<dbReference type="PROSITE" id="PS51257">
    <property type="entry name" value="PROKAR_LIPOPROTEIN"/>
    <property type="match status" value="1"/>
</dbReference>
<proteinExistence type="predicted"/>
<feature type="chain" id="PRO_5046645349" evidence="2">
    <location>
        <begin position="23"/>
        <end position="911"/>
    </location>
</feature>
<name>A0ABZ0W9V7_9BACT</name>
<keyword evidence="2" id="KW-0732">Signal</keyword>
<feature type="signal peptide" evidence="2">
    <location>
        <begin position="1"/>
        <end position="22"/>
    </location>
</feature>
<evidence type="ECO:0000256" key="2">
    <source>
        <dbReference type="SAM" id="SignalP"/>
    </source>
</evidence>
<dbReference type="SUPFAM" id="SSF49478">
    <property type="entry name" value="Cna protein B-type domain"/>
    <property type="match status" value="1"/>
</dbReference>
<organism evidence="4 5">
    <name type="scientific">Niabella yanshanensis</name>
    <dbReference type="NCBI Taxonomy" id="577386"/>
    <lineage>
        <taxon>Bacteria</taxon>
        <taxon>Pseudomonadati</taxon>
        <taxon>Bacteroidota</taxon>
        <taxon>Chitinophagia</taxon>
        <taxon>Chitinophagales</taxon>
        <taxon>Chitinophagaceae</taxon>
        <taxon>Niabella</taxon>
    </lineage>
</organism>
<evidence type="ECO:0000259" key="3">
    <source>
        <dbReference type="Pfam" id="PF14905"/>
    </source>
</evidence>
<dbReference type="Pfam" id="PF14905">
    <property type="entry name" value="OMP_b-brl_3"/>
    <property type="match status" value="1"/>
</dbReference>
<keyword evidence="5" id="KW-1185">Reference proteome</keyword>
<gene>
    <name evidence="4" type="ORF">U0035_02120</name>
</gene>
<dbReference type="SUPFAM" id="SSF56935">
    <property type="entry name" value="Porins"/>
    <property type="match status" value="1"/>
</dbReference>
<dbReference type="Proteomes" id="UP001325680">
    <property type="component" value="Chromosome"/>
</dbReference>